<keyword evidence="2" id="KW-1185">Reference proteome</keyword>
<proteinExistence type="predicted"/>
<dbReference type="EMBL" id="JBHULR010000021">
    <property type="protein sequence ID" value="MFD2550006.1"/>
    <property type="molecule type" value="Genomic_DNA"/>
</dbReference>
<sequence>MAQQQKKNKIIKACLFSLIGMLIIPIGCVRHSEMQSEGAAYLQGVWIQDSIPHQADMMDYTLHQFKFICDSIYTTMQVHAKTQRISDSCYKNGQWSEYAKAVYVIRGDSLIGEGIYTKANGKYKTAGCYRTGTYLPRYRIAYHDADSLVLESRFDQRPLVLRKTQAIRCTPKRRWED</sequence>
<dbReference type="Proteomes" id="UP001597545">
    <property type="component" value="Unassembled WGS sequence"/>
</dbReference>
<evidence type="ECO:0000313" key="1">
    <source>
        <dbReference type="EMBL" id="MFD2550006.1"/>
    </source>
</evidence>
<organism evidence="1 2">
    <name type="scientific">Sphingobacterium suaedae</name>
    <dbReference type="NCBI Taxonomy" id="1686402"/>
    <lineage>
        <taxon>Bacteria</taxon>
        <taxon>Pseudomonadati</taxon>
        <taxon>Bacteroidota</taxon>
        <taxon>Sphingobacteriia</taxon>
        <taxon>Sphingobacteriales</taxon>
        <taxon>Sphingobacteriaceae</taxon>
        <taxon>Sphingobacterium</taxon>
    </lineage>
</organism>
<dbReference type="RefSeq" id="WP_380906417.1">
    <property type="nucleotide sequence ID" value="NZ_JBHULR010000021.1"/>
</dbReference>
<comment type="caution">
    <text evidence="1">The sequence shown here is derived from an EMBL/GenBank/DDBJ whole genome shotgun (WGS) entry which is preliminary data.</text>
</comment>
<name>A0ABW5KN60_9SPHI</name>
<accession>A0ABW5KN60</accession>
<protein>
    <submittedName>
        <fullName evidence="1">Fumarate hydratase</fullName>
    </submittedName>
</protein>
<reference evidence="2" key="1">
    <citation type="journal article" date="2019" name="Int. J. Syst. Evol. Microbiol.">
        <title>The Global Catalogue of Microorganisms (GCM) 10K type strain sequencing project: providing services to taxonomists for standard genome sequencing and annotation.</title>
        <authorList>
            <consortium name="The Broad Institute Genomics Platform"/>
            <consortium name="The Broad Institute Genome Sequencing Center for Infectious Disease"/>
            <person name="Wu L."/>
            <person name="Ma J."/>
        </authorList>
    </citation>
    <scope>NUCLEOTIDE SEQUENCE [LARGE SCALE GENOMIC DNA]</scope>
    <source>
        <strain evidence="2">KCTC 42662</strain>
    </source>
</reference>
<evidence type="ECO:0000313" key="2">
    <source>
        <dbReference type="Proteomes" id="UP001597545"/>
    </source>
</evidence>
<gene>
    <name evidence="1" type="ORF">ACFSR5_20335</name>
</gene>